<feature type="transmembrane region" description="Helical" evidence="18">
    <location>
        <begin position="235"/>
        <end position="261"/>
    </location>
</feature>
<dbReference type="GO" id="GO:0005886">
    <property type="term" value="C:plasma membrane"/>
    <property type="evidence" value="ECO:0007669"/>
    <property type="project" value="UniProtKB-SubCell"/>
</dbReference>
<name>A0AAW7JX11_9GAMM</name>
<keyword evidence="8 18" id="KW-0328">Glycosyltransferase</keyword>
<gene>
    <name evidence="18 21" type="primary">arnC</name>
    <name evidence="20" type="synonym">pmrF</name>
    <name evidence="20" type="ORF">ERS137967_02795</name>
    <name evidence="21" type="ORF">QVN42_07645</name>
</gene>
<comment type="caution">
    <text evidence="21">The sequence shown here is derived from an EMBL/GenBank/DDBJ whole genome shotgun (WGS) entry which is preliminary data.</text>
</comment>
<evidence type="ECO:0000259" key="19">
    <source>
        <dbReference type="Pfam" id="PF00535"/>
    </source>
</evidence>
<evidence type="ECO:0000256" key="14">
    <source>
        <dbReference type="ARBA" id="ARBA00023136"/>
    </source>
</evidence>
<dbReference type="InterPro" id="IPR029044">
    <property type="entry name" value="Nucleotide-diphossugar_trans"/>
</dbReference>
<dbReference type="GO" id="GO:0099621">
    <property type="term" value="F:undecaprenyl-phosphate 4-deoxy-4-formamido-L-arabinose transferase activity"/>
    <property type="evidence" value="ECO:0007669"/>
    <property type="project" value="UniProtKB-EC"/>
</dbReference>
<sequence length="326" mass="36324">MSQPEEINKVSIVIPVYNEQESLPALLERTSAACQLLRQPYEIILVDDGSSDNSAEMLTAAAEKPNSCIIAVLLNRNYGQHSAIMAGFNQVSGDLVITLDADLQNPPEEIPRLVSVAEEGYDVVGTVRANRQDSMFRKTASKMINMMIQKATGKSMGDYGCMLRAYRRHIVDAMLHCHERSTFIPILANTFARKTTEIKVHHAEREFGDSKYSLMKLINLMYDLITCLTTTPLRLLSLVGSVIALSGFTLSVLLVALRLIFGPEWAGGGVFTLFAVLFMFIGAQFVGMGLLGEYIGRIYNDVRARPRYFVQKVVESQQTKKTQEEE</sequence>
<evidence type="ECO:0000313" key="21">
    <source>
        <dbReference type="EMBL" id="MDN0087268.1"/>
    </source>
</evidence>
<keyword evidence="14 18" id="KW-0472">Membrane</keyword>
<dbReference type="AlphaFoldDB" id="A0AAW7JX11"/>
<keyword evidence="4 18" id="KW-1003">Cell membrane</keyword>
<dbReference type="GO" id="GO:0036108">
    <property type="term" value="P:4-amino-4-deoxy-alpha-L-arabinopyranosyl undecaprenyl phosphate biosynthetic process"/>
    <property type="evidence" value="ECO:0007669"/>
    <property type="project" value="UniProtKB-UniRule"/>
</dbReference>
<evidence type="ECO:0000256" key="16">
    <source>
        <dbReference type="ARBA" id="ARBA00052993"/>
    </source>
</evidence>
<comment type="subcellular location">
    <subcellularLocation>
        <location evidence="1">Cell inner membrane</location>
        <topology evidence="1">Multi-pass membrane protein</topology>
    </subcellularLocation>
    <subcellularLocation>
        <location evidence="18">Cell membrane</location>
        <topology evidence="18">Multi-pass membrane protein</topology>
    </subcellularLocation>
</comment>
<evidence type="ECO:0000256" key="18">
    <source>
        <dbReference type="HAMAP-Rule" id="MF_01164"/>
    </source>
</evidence>
<evidence type="ECO:0000256" key="17">
    <source>
        <dbReference type="ARBA" id="ARBA00060679"/>
    </source>
</evidence>
<dbReference type="InterPro" id="IPR001173">
    <property type="entry name" value="Glyco_trans_2-like"/>
</dbReference>
<organism evidence="21 23">
    <name type="scientific">Yersinia nurmii</name>
    <dbReference type="NCBI Taxonomy" id="685706"/>
    <lineage>
        <taxon>Bacteria</taxon>
        <taxon>Pseudomonadati</taxon>
        <taxon>Pseudomonadota</taxon>
        <taxon>Gammaproteobacteria</taxon>
        <taxon>Enterobacterales</taxon>
        <taxon>Yersiniaceae</taxon>
        <taxon>Yersinia</taxon>
    </lineage>
</organism>
<feature type="domain" description="Glycosyltransferase 2-like" evidence="19">
    <location>
        <begin position="11"/>
        <end position="172"/>
    </location>
</feature>
<evidence type="ECO:0000256" key="10">
    <source>
        <dbReference type="ARBA" id="ARBA00022692"/>
    </source>
</evidence>
<proteinExistence type="inferred from homology"/>
<dbReference type="HAMAP" id="MF_01164">
    <property type="entry name" value="ArnC_transfer"/>
    <property type="match status" value="1"/>
</dbReference>
<dbReference type="GO" id="GO:0016780">
    <property type="term" value="F:phosphotransferase activity, for other substituted phosphate groups"/>
    <property type="evidence" value="ECO:0007669"/>
    <property type="project" value="UniProtKB-UniRule"/>
</dbReference>
<comment type="pathway">
    <text evidence="2 18">Bacterial outer membrane biogenesis; lipopolysaccharide biosynthesis.</text>
</comment>
<evidence type="ECO:0000256" key="2">
    <source>
        <dbReference type="ARBA" id="ARBA00004756"/>
    </source>
</evidence>
<evidence type="ECO:0000256" key="4">
    <source>
        <dbReference type="ARBA" id="ARBA00022475"/>
    </source>
</evidence>
<evidence type="ECO:0000256" key="12">
    <source>
        <dbReference type="ARBA" id="ARBA00022989"/>
    </source>
</evidence>
<evidence type="ECO:0000313" key="20">
    <source>
        <dbReference type="EMBL" id="CNE89327.1"/>
    </source>
</evidence>
<evidence type="ECO:0000256" key="15">
    <source>
        <dbReference type="ARBA" id="ARBA00023251"/>
    </source>
</evidence>
<dbReference type="PANTHER" id="PTHR48090:SF3">
    <property type="entry name" value="UNDECAPRENYL-PHOSPHATE 4-DEOXY-4-FORMAMIDO-L-ARABINOSE TRANSFERASE"/>
    <property type="match status" value="1"/>
</dbReference>
<protein>
    <recommendedName>
        <fullName evidence="18">Undecaprenyl-phosphate 4-deoxy-4-formamido-L-arabinose transferase</fullName>
        <ecNumber evidence="18">2.4.2.53</ecNumber>
    </recommendedName>
    <alternativeName>
        <fullName evidence="18">Undecaprenyl-phosphate Ara4FN transferase</fullName>
        <shortName evidence="18">Ara4FN transferase</shortName>
    </alternativeName>
</protein>
<dbReference type="Gene3D" id="3.90.550.10">
    <property type="entry name" value="Spore Coat Polysaccharide Biosynthesis Protein SpsA, Chain A"/>
    <property type="match status" value="1"/>
</dbReference>
<dbReference type="EMBL" id="JAUEHU010000006">
    <property type="protein sequence ID" value="MDN0087268.1"/>
    <property type="molecule type" value="Genomic_DNA"/>
</dbReference>
<keyword evidence="6" id="KW-0997">Cell inner membrane</keyword>
<reference evidence="21" key="2">
    <citation type="submission" date="2023-06" db="EMBL/GenBank/DDBJ databases">
        <authorList>
            <person name="Polev D.E."/>
            <person name="Saitova A.T."/>
            <person name="Bogumilchik E.A."/>
            <person name="Kokorina G.I."/>
            <person name="Voskresenskaia E.A."/>
        </authorList>
    </citation>
    <scope>NUCLEOTIDE SEQUENCE</scope>
    <source>
        <strain evidence="21">2145 StPb PI</strain>
    </source>
</reference>
<keyword evidence="15 18" id="KW-0046">Antibiotic resistance</keyword>
<feature type="transmembrane region" description="Helical" evidence="18">
    <location>
        <begin position="273"/>
        <end position="295"/>
    </location>
</feature>
<evidence type="ECO:0000256" key="5">
    <source>
        <dbReference type="ARBA" id="ARBA00022516"/>
    </source>
</evidence>
<keyword evidence="9 18" id="KW-0808">Transferase</keyword>
<dbReference type="Proteomes" id="UP000040578">
    <property type="component" value="Unassembled WGS sequence"/>
</dbReference>
<comment type="pathway">
    <text evidence="17 18">Glycolipid biosynthesis; 4-amino-4-deoxy-alpha-L-arabinose undecaprenyl phosphate biosynthesis; 4-amino-4-deoxy-alpha-L-arabinose undecaprenyl phosphate from UDP-4-deoxy-4-formamido-beta-L-arabinose and undecaprenyl phosphate: step 1/2.</text>
</comment>
<dbReference type="Proteomes" id="UP001167864">
    <property type="component" value="Unassembled WGS sequence"/>
</dbReference>
<dbReference type="GO" id="GO:0009245">
    <property type="term" value="P:lipid A biosynthetic process"/>
    <property type="evidence" value="ECO:0007669"/>
    <property type="project" value="UniProtKB-UniRule"/>
</dbReference>
<evidence type="ECO:0000256" key="13">
    <source>
        <dbReference type="ARBA" id="ARBA00023098"/>
    </source>
</evidence>
<keyword evidence="5 18" id="KW-0444">Lipid biosynthesis</keyword>
<dbReference type="EMBL" id="CPYD01000011">
    <property type="protein sequence ID" value="CNE89327.1"/>
    <property type="molecule type" value="Genomic_DNA"/>
</dbReference>
<dbReference type="PANTHER" id="PTHR48090">
    <property type="entry name" value="UNDECAPRENYL-PHOSPHATE 4-DEOXY-4-FORMAMIDO-L-ARABINOSE TRANSFERASE-RELATED"/>
    <property type="match status" value="1"/>
</dbReference>
<evidence type="ECO:0000256" key="7">
    <source>
        <dbReference type="ARBA" id="ARBA00022556"/>
    </source>
</evidence>
<keyword evidence="10 18" id="KW-0812">Transmembrane</keyword>
<dbReference type="InterPro" id="IPR022857">
    <property type="entry name" value="ArnC_tfrase"/>
</dbReference>
<evidence type="ECO:0000256" key="6">
    <source>
        <dbReference type="ARBA" id="ARBA00022519"/>
    </source>
</evidence>
<evidence type="ECO:0000256" key="11">
    <source>
        <dbReference type="ARBA" id="ARBA00022985"/>
    </source>
</evidence>
<keyword evidence="11 18" id="KW-0448">Lipopolysaccharide biosynthesis</keyword>
<dbReference type="Pfam" id="PF00535">
    <property type="entry name" value="Glycos_transf_2"/>
    <property type="match status" value="1"/>
</dbReference>
<dbReference type="GO" id="GO:0009103">
    <property type="term" value="P:lipopolysaccharide biosynthetic process"/>
    <property type="evidence" value="ECO:0007669"/>
    <property type="project" value="UniProtKB-UniRule"/>
</dbReference>
<dbReference type="GO" id="GO:0046677">
    <property type="term" value="P:response to antibiotic"/>
    <property type="evidence" value="ECO:0007669"/>
    <property type="project" value="UniProtKB-KW"/>
</dbReference>
<keyword evidence="13 18" id="KW-0443">Lipid metabolism</keyword>
<evidence type="ECO:0000256" key="9">
    <source>
        <dbReference type="ARBA" id="ARBA00022679"/>
    </source>
</evidence>
<dbReference type="CDD" id="cd04187">
    <property type="entry name" value="DPM1_like_bac"/>
    <property type="match status" value="1"/>
</dbReference>
<keyword evidence="12 18" id="KW-1133">Transmembrane helix</keyword>
<dbReference type="EC" id="2.4.2.53" evidence="18"/>
<comment type="catalytic activity">
    <reaction evidence="16 18">
        <text>UDP-4-deoxy-4-formamido-beta-L-arabinose + di-trans,octa-cis-undecaprenyl phosphate = 4-deoxy-4-formamido-alpha-L-arabinopyranosyl di-trans,octa-cis-undecaprenyl phosphate + UDP</text>
        <dbReference type="Rhea" id="RHEA:27722"/>
        <dbReference type="ChEBI" id="CHEBI:58223"/>
        <dbReference type="ChEBI" id="CHEBI:58709"/>
        <dbReference type="ChEBI" id="CHEBI:58909"/>
        <dbReference type="ChEBI" id="CHEBI:60392"/>
        <dbReference type="EC" id="2.4.2.53"/>
    </reaction>
</comment>
<reference evidence="20 22" key="1">
    <citation type="submission" date="2015-03" db="EMBL/GenBank/DDBJ databases">
        <authorList>
            <consortium name="Pathogen Informatics"/>
            <person name="Murphy D."/>
        </authorList>
    </citation>
    <scope>NUCLEOTIDE SEQUENCE [LARGE SCALE GENOMIC DNA]</scope>
    <source>
        <strain evidence="22">type strain: CIP110231</strain>
        <strain evidence="20">Type strain: CIP110231</strain>
    </source>
</reference>
<dbReference type="NCBIfam" id="NF007986">
    <property type="entry name" value="PRK10714.1"/>
    <property type="match status" value="1"/>
</dbReference>
<dbReference type="RefSeq" id="WP_049600056.1">
    <property type="nucleotide sequence ID" value="NZ_CPYD01000011.1"/>
</dbReference>
<evidence type="ECO:0000256" key="3">
    <source>
        <dbReference type="ARBA" id="ARBA00006739"/>
    </source>
</evidence>
<dbReference type="FunFam" id="3.90.550.10:FF:000019">
    <property type="entry name" value="Undecaprenyl-phosphate 4-deoxy-4-formamido-L-arabinose transferase"/>
    <property type="match status" value="1"/>
</dbReference>
<keyword evidence="22" id="KW-1185">Reference proteome</keyword>
<comment type="function">
    <text evidence="18">Catalyzes the transfer of 4-deoxy-4-formamido-L-arabinose from UDP to undecaprenyl phosphate. The modified arabinose is attached to lipid A and is required for resistance to polymyxin and cationic antimicrobial peptides.</text>
</comment>
<evidence type="ECO:0000256" key="1">
    <source>
        <dbReference type="ARBA" id="ARBA00004429"/>
    </source>
</evidence>
<evidence type="ECO:0000313" key="23">
    <source>
        <dbReference type="Proteomes" id="UP001167864"/>
    </source>
</evidence>
<dbReference type="InterPro" id="IPR050256">
    <property type="entry name" value="Glycosyltransferase_2"/>
</dbReference>
<keyword evidence="7 18" id="KW-0441">Lipid A biosynthesis</keyword>
<evidence type="ECO:0000313" key="22">
    <source>
        <dbReference type="Proteomes" id="UP000040578"/>
    </source>
</evidence>
<accession>A0AAW7JX11</accession>
<evidence type="ECO:0000256" key="8">
    <source>
        <dbReference type="ARBA" id="ARBA00022676"/>
    </source>
</evidence>
<comment type="similarity">
    <text evidence="3 18">Belongs to the glycosyltransferase 2 family.</text>
</comment>
<dbReference type="SUPFAM" id="SSF53448">
    <property type="entry name" value="Nucleotide-diphospho-sugar transferases"/>
    <property type="match status" value="1"/>
</dbReference>